<accession>A0A2I0AUN2</accession>
<feature type="region of interest" description="Disordered" evidence="1">
    <location>
        <begin position="87"/>
        <end position="120"/>
    </location>
</feature>
<feature type="compositionally biased region" description="Low complexity" evidence="1">
    <location>
        <begin position="102"/>
        <end position="120"/>
    </location>
</feature>
<keyword evidence="3" id="KW-1185">Reference proteome</keyword>
<feature type="compositionally biased region" description="Basic and acidic residues" evidence="1">
    <location>
        <begin position="91"/>
        <end position="101"/>
    </location>
</feature>
<protein>
    <recommendedName>
        <fullName evidence="4">DUF761 domain-containing protein</fullName>
    </recommendedName>
</protein>
<evidence type="ECO:0000313" key="2">
    <source>
        <dbReference type="EMBL" id="PKA59248.1"/>
    </source>
</evidence>
<evidence type="ECO:0000256" key="1">
    <source>
        <dbReference type="SAM" id="MobiDB-lite"/>
    </source>
</evidence>
<dbReference type="Proteomes" id="UP000236161">
    <property type="component" value="Unassembled WGS sequence"/>
</dbReference>
<dbReference type="EMBL" id="KZ451950">
    <property type="protein sequence ID" value="PKA59248.1"/>
    <property type="molecule type" value="Genomic_DNA"/>
</dbReference>
<reference evidence="2 3" key="1">
    <citation type="journal article" date="2017" name="Nature">
        <title>The Apostasia genome and the evolution of orchids.</title>
        <authorList>
            <person name="Zhang G.Q."/>
            <person name="Liu K.W."/>
            <person name="Li Z."/>
            <person name="Lohaus R."/>
            <person name="Hsiao Y.Y."/>
            <person name="Niu S.C."/>
            <person name="Wang J.Y."/>
            <person name="Lin Y.C."/>
            <person name="Xu Q."/>
            <person name="Chen L.J."/>
            <person name="Yoshida K."/>
            <person name="Fujiwara S."/>
            <person name="Wang Z.W."/>
            <person name="Zhang Y.Q."/>
            <person name="Mitsuda N."/>
            <person name="Wang M."/>
            <person name="Liu G.H."/>
            <person name="Pecoraro L."/>
            <person name="Huang H.X."/>
            <person name="Xiao X.J."/>
            <person name="Lin M."/>
            <person name="Wu X.Y."/>
            <person name="Wu W.L."/>
            <person name="Chen Y.Y."/>
            <person name="Chang S.B."/>
            <person name="Sakamoto S."/>
            <person name="Ohme-Takagi M."/>
            <person name="Yagi M."/>
            <person name="Zeng S.J."/>
            <person name="Shen C.Y."/>
            <person name="Yeh C.M."/>
            <person name="Luo Y.B."/>
            <person name="Tsai W.C."/>
            <person name="Van de Peer Y."/>
            <person name="Liu Z.J."/>
        </authorList>
    </citation>
    <scope>NUCLEOTIDE SEQUENCE [LARGE SCALE GENOMIC DNA]</scope>
    <source>
        <strain evidence="3">cv. Shenzhen</strain>
        <tissue evidence="2">Stem</tissue>
    </source>
</reference>
<sequence length="177" mass="20408">MSCFGRKKELPPSKKSFIEGFSSLIEFRPPKLIKKSFSFVLHRTVSCRRSRRARQSDKLGHRRQSFVPVYIDELLVHHPTEVTRFNGIKQRPVEEQKEKIKQATSTQTSTDIASSSSSSSSLISSSVMTRTTAMEIIGELGDVDLRAEMFIRKFKEEMRLQRQKSFGEYQEMLTRGL</sequence>
<dbReference type="OrthoDB" id="823920at2759"/>
<evidence type="ECO:0008006" key="4">
    <source>
        <dbReference type="Google" id="ProtNLM"/>
    </source>
</evidence>
<dbReference type="AlphaFoldDB" id="A0A2I0AUN2"/>
<dbReference type="PANTHER" id="PTHR33098">
    <property type="entry name" value="COTTON FIBER (DUF761)"/>
    <property type="match status" value="1"/>
</dbReference>
<name>A0A2I0AUN2_9ASPA</name>
<dbReference type="Pfam" id="PF05553">
    <property type="entry name" value="DUF761"/>
    <property type="match status" value="1"/>
</dbReference>
<organism evidence="2 3">
    <name type="scientific">Apostasia shenzhenica</name>
    <dbReference type="NCBI Taxonomy" id="1088818"/>
    <lineage>
        <taxon>Eukaryota</taxon>
        <taxon>Viridiplantae</taxon>
        <taxon>Streptophyta</taxon>
        <taxon>Embryophyta</taxon>
        <taxon>Tracheophyta</taxon>
        <taxon>Spermatophyta</taxon>
        <taxon>Magnoliopsida</taxon>
        <taxon>Liliopsida</taxon>
        <taxon>Asparagales</taxon>
        <taxon>Orchidaceae</taxon>
        <taxon>Apostasioideae</taxon>
        <taxon>Apostasia</taxon>
    </lineage>
</organism>
<dbReference type="InterPro" id="IPR008480">
    <property type="entry name" value="DUF761_pln"/>
</dbReference>
<proteinExistence type="predicted"/>
<dbReference type="PANTHER" id="PTHR33098:SF113">
    <property type="entry name" value="OS08G0127800 PROTEIN"/>
    <property type="match status" value="1"/>
</dbReference>
<evidence type="ECO:0000313" key="3">
    <source>
        <dbReference type="Proteomes" id="UP000236161"/>
    </source>
</evidence>
<gene>
    <name evidence="2" type="ORF">AXF42_Ash001341</name>
</gene>